<dbReference type="EMBL" id="CP039351">
    <property type="protein sequence ID" value="QCE00689.1"/>
    <property type="molecule type" value="Genomic_DNA"/>
</dbReference>
<evidence type="ECO:0000256" key="1">
    <source>
        <dbReference type="SAM" id="MobiDB-lite"/>
    </source>
</evidence>
<name>A0A4D6MKJ9_VIGUN</name>
<feature type="compositionally biased region" description="Polar residues" evidence="1">
    <location>
        <begin position="29"/>
        <end position="51"/>
    </location>
</feature>
<sequence length="75" mass="8345">MQVRHQNFRKNNTVPSRLKNNTLILLCLSTPSQPATSHRPPRNSTATNATQPPKHDGVQSTAIPTKGDHHEQVRS</sequence>
<feature type="region of interest" description="Disordered" evidence="1">
    <location>
        <begin position="1"/>
        <end position="20"/>
    </location>
</feature>
<gene>
    <name evidence="2" type="ORF">DEO72_LG7g1979</name>
</gene>
<feature type="region of interest" description="Disordered" evidence="1">
    <location>
        <begin position="29"/>
        <end position="75"/>
    </location>
</feature>
<organism evidence="2 3">
    <name type="scientific">Vigna unguiculata</name>
    <name type="common">Cowpea</name>
    <dbReference type="NCBI Taxonomy" id="3917"/>
    <lineage>
        <taxon>Eukaryota</taxon>
        <taxon>Viridiplantae</taxon>
        <taxon>Streptophyta</taxon>
        <taxon>Embryophyta</taxon>
        <taxon>Tracheophyta</taxon>
        <taxon>Spermatophyta</taxon>
        <taxon>Magnoliopsida</taxon>
        <taxon>eudicotyledons</taxon>
        <taxon>Gunneridae</taxon>
        <taxon>Pentapetalae</taxon>
        <taxon>rosids</taxon>
        <taxon>fabids</taxon>
        <taxon>Fabales</taxon>
        <taxon>Fabaceae</taxon>
        <taxon>Papilionoideae</taxon>
        <taxon>50 kb inversion clade</taxon>
        <taxon>NPAAA clade</taxon>
        <taxon>indigoferoid/millettioid clade</taxon>
        <taxon>Phaseoleae</taxon>
        <taxon>Vigna</taxon>
    </lineage>
</organism>
<dbReference type="Proteomes" id="UP000501690">
    <property type="component" value="Linkage Group LG7"/>
</dbReference>
<keyword evidence="3" id="KW-1185">Reference proteome</keyword>
<feature type="compositionally biased region" description="Polar residues" evidence="1">
    <location>
        <begin position="9"/>
        <end position="20"/>
    </location>
</feature>
<dbReference type="AlphaFoldDB" id="A0A4D6MKJ9"/>
<protein>
    <submittedName>
        <fullName evidence="2">Uncharacterized protein</fullName>
    </submittedName>
</protein>
<proteinExistence type="predicted"/>
<evidence type="ECO:0000313" key="2">
    <source>
        <dbReference type="EMBL" id="QCE00689.1"/>
    </source>
</evidence>
<reference evidence="2 3" key="1">
    <citation type="submission" date="2019-04" db="EMBL/GenBank/DDBJ databases">
        <title>An improved genome assembly and genetic linkage map for asparagus bean, Vigna unguiculata ssp. sesquipedialis.</title>
        <authorList>
            <person name="Xia Q."/>
            <person name="Zhang R."/>
            <person name="Dong Y."/>
        </authorList>
    </citation>
    <scope>NUCLEOTIDE SEQUENCE [LARGE SCALE GENOMIC DNA]</scope>
    <source>
        <tissue evidence="2">Leaf</tissue>
    </source>
</reference>
<evidence type="ECO:0000313" key="3">
    <source>
        <dbReference type="Proteomes" id="UP000501690"/>
    </source>
</evidence>
<feature type="compositionally biased region" description="Basic and acidic residues" evidence="1">
    <location>
        <begin position="66"/>
        <end position="75"/>
    </location>
</feature>
<accession>A0A4D6MKJ9</accession>